<evidence type="ECO:0000313" key="3">
    <source>
        <dbReference type="Proteomes" id="UP000638732"/>
    </source>
</evidence>
<organism evidence="2 3">
    <name type="scientific">Mucilaginibacter agri</name>
    <dbReference type="NCBI Taxonomy" id="2695265"/>
    <lineage>
        <taxon>Bacteria</taxon>
        <taxon>Pseudomonadati</taxon>
        <taxon>Bacteroidota</taxon>
        <taxon>Sphingobacteriia</taxon>
        <taxon>Sphingobacteriales</taxon>
        <taxon>Sphingobacteriaceae</taxon>
        <taxon>Mucilaginibacter</taxon>
    </lineage>
</organism>
<evidence type="ECO:0000313" key="2">
    <source>
        <dbReference type="EMBL" id="NCD67850.1"/>
    </source>
</evidence>
<sequence>MKRKAKRVVPNVHKSPRKSVKIAPRNDDGLGTSVPPSLATIEIYFDQKGMLEVAGDFYEEHELRAWKTSTGYPVKNWKVCAAEWIFNYRQDIKRKFRISPFYSESS</sequence>
<evidence type="ECO:0000256" key="1">
    <source>
        <dbReference type="SAM" id="MobiDB-lite"/>
    </source>
</evidence>
<reference evidence="2" key="2">
    <citation type="submission" date="2020-10" db="EMBL/GenBank/DDBJ databases">
        <title>Mucilaginibacter sp. nov., isolated from soil.</title>
        <authorList>
            <person name="Jeon C.O."/>
        </authorList>
    </citation>
    <scope>NUCLEOTIDE SEQUENCE</scope>
    <source>
        <strain evidence="2">R11</strain>
    </source>
</reference>
<dbReference type="EMBL" id="WWEO01000029">
    <property type="protein sequence ID" value="NCD67850.1"/>
    <property type="molecule type" value="Genomic_DNA"/>
</dbReference>
<keyword evidence="3" id="KW-1185">Reference proteome</keyword>
<feature type="region of interest" description="Disordered" evidence="1">
    <location>
        <begin position="1"/>
        <end position="33"/>
    </location>
</feature>
<gene>
    <name evidence="2" type="ORF">GSY63_00605</name>
</gene>
<accession>A0A965ZBW0</accession>
<dbReference type="Proteomes" id="UP000638732">
    <property type="component" value="Unassembled WGS sequence"/>
</dbReference>
<reference evidence="2" key="1">
    <citation type="submission" date="2020-01" db="EMBL/GenBank/DDBJ databases">
        <authorList>
            <person name="Seo Y.L."/>
        </authorList>
    </citation>
    <scope>NUCLEOTIDE SEQUENCE</scope>
    <source>
        <strain evidence="2">R11</strain>
    </source>
</reference>
<dbReference type="AlphaFoldDB" id="A0A965ZBW0"/>
<comment type="caution">
    <text evidence="2">The sequence shown here is derived from an EMBL/GenBank/DDBJ whole genome shotgun (WGS) entry which is preliminary data.</text>
</comment>
<proteinExistence type="predicted"/>
<name>A0A965ZBW0_9SPHI</name>
<dbReference type="RefSeq" id="WP_166583889.1">
    <property type="nucleotide sequence ID" value="NZ_WWEO01000029.1"/>
</dbReference>
<protein>
    <submittedName>
        <fullName evidence="2">Uncharacterized protein</fullName>
    </submittedName>
</protein>